<dbReference type="HAMAP" id="MF_00514">
    <property type="entry name" value="Ribosomal_bL35"/>
    <property type="match status" value="1"/>
</dbReference>
<dbReference type="InterPro" id="IPR037229">
    <property type="entry name" value="Ribosomal_bL35_sf"/>
</dbReference>
<dbReference type="SUPFAM" id="SSF143034">
    <property type="entry name" value="L35p-like"/>
    <property type="match status" value="1"/>
</dbReference>
<proteinExistence type="inferred from homology"/>
<dbReference type="PRINTS" id="PR00064">
    <property type="entry name" value="RIBOSOMALL35"/>
</dbReference>
<sequence length="63" mass="7358">MKIKQKTKRAAAKRFSETKSGELKRKHAYRSHLAQGRSTKAKRHLRKDSILTASDRQRYSNCL</sequence>
<comment type="similarity">
    <text evidence="1 4 5">Belongs to the bacterial ribosomal protein bL35 family.</text>
</comment>
<dbReference type="NCBIfam" id="TIGR00001">
    <property type="entry name" value="rpmI_bact"/>
    <property type="match status" value="1"/>
</dbReference>
<feature type="compositionally biased region" description="Basic and acidic residues" evidence="6">
    <location>
        <begin position="14"/>
        <end position="23"/>
    </location>
</feature>
<reference evidence="7" key="1">
    <citation type="submission" date="2024-02" db="EMBL/GenBank/DDBJ databases">
        <title>Draft genome sequence of new strains in genus Ureaplasma.</title>
        <authorList>
            <person name="Nakajima Y."/>
            <person name="Segawa T."/>
        </authorList>
    </citation>
    <scope>NUCLEOTIDE SEQUENCE [LARGE SCALE GENOMIC DNA]</scope>
    <source>
        <strain evidence="7">OM1</strain>
    </source>
</reference>
<accession>A0ABP9U8N0</accession>
<dbReference type="Pfam" id="PF01632">
    <property type="entry name" value="Ribosomal_L35p"/>
    <property type="match status" value="1"/>
</dbReference>
<name>A0ABP9U8N0_9BACT</name>
<dbReference type="Proteomes" id="UP001449582">
    <property type="component" value="Unassembled WGS sequence"/>
</dbReference>
<feature type="compositionally biased region" description="Basic residues" evidence="6">
    <location>
        <begin position="1"/>
        <end position="12"/>
    </location>
</feature>
<evidence type="ECO:0000256" key="4">
    <source>
        <dbReference type="HAMAP-Rule" id="MF_00514"/>
    </source>
</evidence>
<dbReference type="EMBL" id="BAABQM010000001">
    <property type="protein sequence ID" value="GAA5414437.1"/>
    <property type="molecule type" value="Genomic_DNA"/>
</dbReference>
<evidence type="ECO:0000256" key="5">
    <source>
        <dbReference type="RuleBase" id="RU000568"/>
    </source>
</evidence>
<evidence type="ECO:0000256" key="2">
    <source>
        <dbReference type="ARBA" id="ARBA00022980"/>
    </source>
</evidence>
<evidence type="ECO:0000313" key="7">
    <source>
        <dbReference type="EMBL" id="GAA5414437.1"/>
    </source>
</evidence>
<evidence type="ECO:0000256" key="3">
    <source>
        <dbReference type="ARBA" id="ARBA00023274"/>
    </source>
</evidence>
<evidence type="ECO:0000256" key="1">
    <source>
        <dbReference type="ARBA" id="ARBA00006598"/>
    </source>
</evidence>
<dbReference type="Gene3D" id="4.10.410.60">
    <property type="match status" value="1"/>
</dbReference>
<dbReference type="RefSeq" id="WP_353289603.1">
    <property type="nucleotide sequence ID" value="NZ_BAABQM010000001.1"/>
</dbReference>
<dbReference type="GO" id="GO:0005840">
    <property type="term" value="C:ribosome"/>
    <property type="evidence" value="ECO:0007669"/>
    <property type="project" value="UniProtKB-KW"/>
</dbReference>
<gene>
    <name evidence="4 7" type="primary">rpmI</name>
    <name evidence="7" type="ORF">UREOM_1480</name>
</gene>
<feature type="region of interest" description="Disordered" evidence="6">
    <location>
        <begin position="1"/>
        <end position="63"/>
    </location>
</feature>
<evidence type="ECO:0000313" key="8">
    <source>
        <dbReference type="Proteomes" id="UP001449582"/>
    </source>
</evidence>
<protein>
    <recommendedName>
        <fullName evidence="4">Large ribosomal subunit protein bL35</fullName>
    </recommendedName>
</protein>
<comment type="caution">
    <text evidence="7">The sequence shown here is derived from an EMBL/GenBank/DDBJ whole genome shotgun (WGS) entry which is preliminary data.</text>
</comment>
<keyword evidence="3 4" id="KW-0687">Ribonucleoprotein</keyword>
<dbReference type="PANTHER" id="PTHR33343">
    <property type="entry name" value="54S RIBOSOMAL PROTEIN BL35M"/>
    <property type="match status" value="1"/>
</dbReference>
<dbReference type="PROSITE" id="PS00936">
    <property type="entry name" value="RIBOSOMAL_L35"/>
    <property type="match status" value="1"/>
</dbReference>
<dbReference type="InterPro" id="IPR021137">
    <property type="entry name" value="Ribosomal_bL35-like"/>
</dbReference>
<keyword evidence="2 4" id="KW-0689">Ribosomal protein</keyword>
<evidence type="ECO:0000256" key="6">
    <source>
        <dbReference type="SAM" id="MobiDB-lite"/>
    </source>
</evidence>
<organism evidence="7 8">
    <name type="scientific">Ureaplasma ceti</name>
    <dbReference type="NCBI Taxonomy" id="3119530"/>
    <lineage>
        <taxon>Bacteria</taxon>
        <taxon>Bacillati</taxon>
        <taxon>Mycoplasmatota</taxon>
        <taxon>Mycoplasmoidales</taxon>
        <taxon>Mycoplasmoidaceae</taxon>
        <taxon>Ureaplasma</taxon>
    </lineage>
</organism>
<dbReference type="InterPro" id="IPR001706">
    <property type="entry name" value="Ribosomal_bL35"/>
</dbReference>
<feature type="compositionally biased region" description="Polar residues" evidence="6">
    <location>
        <begin position="51"/>
        <end position="63"/>
    </location>
</feature>
<keyword evidence="8" id="KW-1185">Reference proteome</keyword>
<dbReference type="InterPro" id="IPR018265">
    <property type="entry name" value="Ribosomal_bL35_CS"/>
</dbReference>
<dbReference type="PANTHER" id="PTHR33343:SF1">
    <property type="entry name" value="LARGE RIBOSOMAL SUBUNIT PROTEIN BL35M"/>
    <property type="match status" value="1"/>
</dbReference>